<dbReference type="EMBL" id="CAJSTJ010000044">
    <property type="protein sequence ID" value="CAG7555159.1"/>
    <property type="molecule type" value="Genomic_DNA"/>
</dbReference>
<dbReference type="AlphaFoldDB" id="A0A8J2NDH7"/>
<comment type="caution">
    <text evidence="1">The sequence shown here is derived from an EMBL/GenBank/DDBJ whole genome shotgun (WGS) entry which is preliminary data.</text>
</comment>
<name>A0A8J2NDH7_FUSEQ</name>
<accession>A0A8J2NDH7</accession>
<evidence type="ECO:0000313" key="2">
    <source>
        <dbReference type="Proteomes" id="UP000693738"/>
    </source>
</evidence>
<proteinExistence type="predicted"/>
<dbReference type="Proteomes" id="UP000693738">
    <property type="component" value="Unassembled WGS sequence"/>
</dbReference>
<sequence>MDEFSHTPEALEAIVRWPRNLEKLSIFPSIVVDSYYATQPLFTGWDFTTLQPTLETQMASLRELAILALYRDLDRMVGDIDNLDLSGFAKLEVLTLPSFQTGYDTRYIPRILAPNLRIFNWLVPFNSTEEWVIPEDWVIPQEGMSPEEWMIPQDWVASEERPEGFDQKQEDWVRAMVDFAAKKQQRLREICIAFKHEERGRGDDGSRLVHPCERLEKVARDSEEFGIKIRY</sequence>
<gene>
    <name evidence="1" type="ORF">FEQUK3_LOCUS894</name>
</gene>
<protein>
    <submittedName>
        <fullName evidence="1">Uncharacterized protein</fullName>
    </submittedName>
</protein>
<organism evidence="1 2">
    <name type="scientific">Fusarium equiseti</name>
    <name type="common">Fusarium scirpi</name>
    <dbReference type="NCBI Taxonomy" id="61235"/>
    <lineage>
        <taxon>Eukaryota</taxon>
        <taxon>Fungi</taxon>
        <taxon>Dikarya</taxon>
        <taxon>Ascomycota</taxon>
        <taxon>Pezizomycotina</taxon>
        <taxon>Sordariomycetes</taxon>
        <taxon>Hypocreomycetidae</taxon>
        <taxon>Hypocreales</taxon>
        <taxon>Nectriaceae</taxon>
        <taxon>Fusarium</taxon>
        <taxon>Fusarium incarnatum-equiseti species complex</taxon>
    </lineage>
</organism>
<evidence type="ECO:0000313" key="1">
    <source>
        <dbReference type="EMBL" id="CAG7555159.1"/>
    </source>
</evidence>
<reference evidence="1" key="1">
    <citation type="submission" date="2021-05" db="EMBL/GenBank/DDBJ databases">
        <authorList>
            <person name="Khan N."/>
        </authorList>
    </citation>
    <scope>NUCLEOTIDE SEQUENCE</scope>
</reference>